<protein>
    <submittedName>
        <fullName evidence="11">Cytochrome P450</fullName>
    </submittedName>
</protein>
<evidence type="ECO:0000256" key="2">
    <source>
        <dbReference type="ARBA" id="ARBA00005179"/>
    </source>
</evidence>
<keyword evidence="7 9" id="KW-0408">Iron</keyword>
<keyword evidence="5 9" id="KW-0479">Metal-binding</keyword>
<feature type="binding site" description="axial binding residue" evidence="9">
    <location>
        <position position="74"/>
    </location>
    <ligand>
        <name>heme</name>
        <dbReference type="ChEBI" id="CHEBI:30413"/>
    </ligand>
    <ligandPart>
        <name>Fe</name>
        <dbReference type="ChEBI" id="CHEBI:18248"/>
    </ligandPart>
</feature>
<dbReference type="PROSITE" id="PS00086">
    <property type="entry name" value="CYTOCHROME_P450"/>
    <property type="match status" value="1"/>
</dbReference>
<evidence type="ECO:0000256" key="9">
    <source>
        <dbReference type="PIRSR" id="PIRSR602401-1"/>
    </source>
</evidence>
<dbReference type="PANTHER" id="PTHR46300:SF5">
    <property type="entry name" value="CYTOCHROME P450"/>
    <property type="match status" value="1"/>
</dbReference>
<reference evidence="11 12" key="1">
    <citation type="journal article" date="2024" name="J Genomics">
        <title>Draft genome sequencing and assembly of Favolaschia claudopus CIRM-BRFM 2984 isolated from oak limbs.</title>
        <authorList>
            <person name="Navarro D."/>
            <person name="Drula E."/>
            <person name="Chaduli D."/>
            <person name="Cazenave R."/>
            <person name="Ahrendt S."/>
            <person name="Wang J."/>
            <person name="Lipzen A."/>
            <person name="Daum C."/>
            <person name="Barry K."/>
            <person name="Grigoriev I.V."/>
            <person name="Favel A."/>
            <person name="Rosso M.N."/>
            <person name="Martin F."/>
        </authorList>
    </citation>
    <scope>NUCLEOTIDE SEQUENCE [LARGE SCALE GENOMIC DNA]</scope>
    <source>
        <strain evidence="11 12">CIRM-BRFM 2984</strain>
    </source>
</reference>
<evidence type="ECO:0000256" key="1">
    <source>
        <dbReference type="ARBA" id="ARBA00001971"/>
    </source>
</evidence>
<proteinExistence type="inferred from homology"/>
<dbReference type="InterPro" id="IPR002401">
    <property type="entry name" value="Cyt_P450_E_grp-I"/>
</dbReference>
<dbReference type="GO" id="GO:0004497">
    <property type="term" value="F:monooxygenase activity"/>
    <property type="evidence" value="ECO:0007669"/>
    <property type="project" value="UniProtKB-KW"/>
</dbReference>
<evidence type="ECO:0000256" key="5">
    <source>
        <dbReference type="ARBA" id="ARBA00022723"/>
    </source>
</evidence>
<dbReference type="SUPFAM" id="SSF48264">
    <property type="entry name" value="Cytochrome P450"/>
    <property type="match status" value="1"/>
</dbReference>
<accession>A0AAV9Z8Y5</accession>
<evidence type="ECO:0000256" key="6">
    <source>
        <dbReference type="ARBA" id="ARBA00023002"/>
    </source>
</evidence>
<sequence length="147" mass="16311">MNRVPTTDSKFDNTVMVRSMRLSIRFRAILLDEKLYGSDTEAFKPERFLLANGTLNAGIPHPETIVFGFGRRICPGRRIAMSAIWIAVVSMLATFDISRCMDPKDKGEEPDETAFGGGLQFTPLPFKCSIVPRSTEALDLVQAIPAM</sequence>
<evidence type="ECO:0000256" key="4">
    <source>
        <dbReference type="ARBA" id="ARBA00022617"/>
    </source>
</evidence>
<dbReference type="PANTHER" id="PTHR46300">
    <property type="entry name" value="P450, PUTATIVE (EUROFUNG)-RELATED-RELATED"/>
    <property type="match status" value="1"/>
</dbReference>
<evidence type="ECO:0000256" key="8">
    <source>
        <dbReference type="ARBA" id="ARBA00023033"/>
    </source>
</evidence>
<dbReference type="GO" id="GO:0016705">
    <property type="term" value="F:oxidoreductase activity, acting on paired donors, with incorporation or reduction of molecular oxygen"/>
    <property type="evidence" value="ECO:0007669"/>
    <property type="project" value="InterPro"/>
</dbReference>
<dbReference type="AlphaFoldDB" id="A0AAV9Z8Y5"/>
<keyword evidence="8 10" id="KW-0503">Monooxygenase</keyword>
<evidence type="ECO:0000256" key="3">
    <source>
        <dbReference type="ARBA" id="ARBA00010617"/>
    </source>
</evidence>
<dbReference type="InterPro" id="IPR001128">
    <property type="entry name" value="Cyt_P450"/>
</dbReference>
<dbReference type="GO" id="GO:0020037">
    <property type="term" value="F:heme binding"/>
    <property type="evidence" value="ECO:0007669"/>
    <property type="project" value="InterPro"/>
</dbReference>
<keyword evidence="12" id="KW-1185">Reference proteome</keyword>
<name>A0AAV9Z8Y5_9AGAR</name>
<dbReference type="EMBL" id="JAWWNJ010000178">
    <property type="protein sequence ID" value="KAK6974824.1"/>
    <property type="molecule type" value="Genomic_DNA"/>
</dbReference>
<dbReference type="Pfam" id="PF00067">
    <property type="entry name" value="p450"/>
    <property type="match status" value="1"/>
</dbReference>
<evidence type="ECO:0000313" key="11">
    <source>
        <dbReference type="EMBL" id="KAK6974824.1"/>
    </source>
</evidence>
<evidence type="ECO:0000313" key="12">
    <source>
        <dbReference type="Proteomes" id="UP001362999"/>
    </source>
</evidence>
<comment type="similarity">
    <text evidence="3 10">Belongs to the cytochrome P450 family.</text>
</comment>
<evidence type="ECO:0000256" key="10">
    <source>
        <dbReference type="RuleBase" id="RU000461"/>
    </source>
</evidence>
<evidence type="ECO:0000256" key="7">
    <source>
        <dbReference type="ARBA" id="ARBA00023004"/>
    </source>
</evidence>
<comment type="cofactor">
    <cofactor evidence="1 9">
        <name>heme</name>
        <dbReference type="ChEBI" id="CHEBI:30413"/>
    </cofactor>
</comment>
<dbReference type="GO" id="GO:0005506">
    <property type="term" value="F:iron ion binding"/>
    <property type="evidence" value="ECO:0007669"/>
    <property type="project" value="InterPro"/>
</dbReference>
<dbReference type="Gene3D" id="1.10.630.10">
    <property type="entry name" value="Cytochrome P450"/>
    <property type="match status" value="1"/>
</dbReference>
<comment type="caution">
    <text evidence="11">The sequence shown here is derived from an EMBL/GenBank/DDBJ whole genome shotgun (WGS) entry which is preliminary data.</text>
</comment>
<comment type="pathway">
    <text evidence="2">Secondary metabolite biosynthesis.</text>
</comment>
<organism evidence="11 12">
    <name type="scientific">Favolaschia claudopus</name>
    <dbReference type="NCBI Taxonomy" id="2862362"/>
    <lineage>
        <taxon>Eukaryota</taxon>
        <taxon>Fungi</taxon>
        <taxon>Dikarya</taxon>
        <taxon>Basidiomycota</taxon>
        <taxon>Agaricomycotina</taxon>
        <taxon>Agaricomycetes</taxon>
        <taxon>Agaricomycetidae</taxon>
        <taxon>Agaricales</taxon>
        <taxon>Marasmiineae</taxon>
        <taxon>Mycenaceae</taxon>
        <taxon>Favolaschia</taxon>
    </lineage>
</organism>
<dbReference type="PRINTS" id="PR00463">
    <property type="entry name" value="EP450I"/>
</dbReference>
<dbReference type="InterPro" id="IPR050364">
    <property type="entry name" value="Cytochrome_P450_fung"/>
</dbReference>
<dbReference type="InterPro" id="IPR036396">
    <property type="entry name" value="Cyt_P450_sf"/>
</dbReference>
<gene>
    <name evidence="11" type="ORF">R3P38DRAFT_3129831</name>
</gene>
<keyword evidence="6 10" id="KW-0560">Oxidoreductase</keyword>
<dbReference type="InterPro" id="IPR017972">
    <property type="entry name" value="Cyt_P450_CS"/>
</dbReference>
<keyword evidence="4 9" id="KW-0349">Heme</keyword>
<dbReference type="Proteomes" id="UP001362999">
    <property type="component" value="Unassembled WGS sequence"/>
</dbReference>